<proteinExistence type="inferred from homology"/>
<dbReference type="InterPro" id="IPR007213">
    <property type="entry name" value="Ppm1/Ppm2/Tcmp"/>
</dbReference>
<name>A0A7S0C6Y8_9STRA</name>
<dbReference type="PANTHER" id="PTHR43619">
    <property type="entry name" value="S-ADENOSYL-L-METHIONINE-DEPENDENT METHYLTRANSFERASE YKTD-RELATED"/>
    <property type="match status" value="1"/>
</dbReference>
<accession>A0A7S0C6Y8</accession>
<dbReference type="AlphaFoldDB" id="A0A7S0C6Y8"/>
<keyword evidence="3" id="KW-0808">Transferase</keyword>
<dbReference type="Pfam" id="PF04072">
    <property type="entry name" value="LCM"/>
    <property type="match status" value="1"/>
</dbReference>
<evidence type="ECO:0000256" key="3">
    <source>
        <dbReference type="ARBA" id="ARBA00022679"/>
    </source>
</evidence>
<organism evidence="5">
    <name type="scientific">Proboscia inermis</name>
    <dbReference type="NCBI Taxonomy" id="420281"/>
    <lineage>
        <taxon>Eukaryota</taxon>
        <taxon>Sar</taxon>
        <taxon>Stramenopiles</taxon>
        <taxon>Ochrophyta</taxon>
        <taxon>Bacillariophyta</taxon>
        <taxon>Coscinodiscophyceae</taxon>
        <taxon>Rhizosoleniophycidae</taxon>
        <taxon>Rhizosoleniales</taxon>
        <taxon>Rhizosoleniaceae</taxon>
        <taxon>Proboscia</taxon>
    </lineage>
</organism>
<reference evidence="5" key="1">
    <citation type="submission" date="2021-01" db="EMBL/GenBank/DDBJ databases">
        <authorList>
            <person name="Corre E."/>
            <person name="Pelletier E."/>
            <person name="Niang G."/>
            <person name="Scheremetjew M."/>
            <person name="Finn R."/>
            <person name="Kale V."/>
            <person name="Holt S."/>
            <person name="Cochrane G."/>
            <person name="Meng A."/>
            <person name="Brown T."/>
            <person name="Cohen L."/>
        </authorList>
    </citation>
    <scope>NUCLEOTIDE SEQUENCE</scope>
    <source>
        <strain evidence="5">CCAP1064/1</strain>
    </source>
</reference>
<evidence type="ECO:0000256" key="1">
    <source>
        <dbReference type="ARBA" id="ARBA00008138"/>
    </source>
</evidence>
<dbReference type="GO" id="GO:0032259">
    <property type="term" value="P:methylation"/>
    <property type="evidence" value="ECO:0007669"/>
    <property type="project" value="UniProtKB-KW"/>
</dbReference>
<dbReference type="NCBIfam" id="TIGR00027">
    <property type="entry name" value="mthyl_TIGR00027"/>
    <property type="match status" value="1"/>
</dbReference>
<protein>
    <recommendedName>
        <fullName evidence="6">S-adenosyl-L-methionine-dependent methyltransferase</fullName>
    </recommendedName>
</protein>
<dbReference type="SUPFAM" id="SSF53335">
    <property type="entry name" value="S-adenosyl-L-methionine-dependent methyltransferases"/>
    <property type="match status" value="1"/>
</dbReference>
<dbReference type="InterPro" id="IPR011610">
    <property type="entry name" value="SAM_mthyl_Trfase_ML2640-like"/>
</dbReference>
<keyword evidence="2" id="KW-0489">Methyltransferase</keyword>
<evidence type="ECO:0000313" key="5">
    <source>
        <dbReference type="EMBL" id="CAD8413495.1"/>
    </source>
</evidence>
<dbReference type="GO" id="GO:0008168">
    <property type="term" value="F:methyltransferase activity"/>
    <property type="evidence" value="ECO:0007669"/>
    <property type="project" value="UniProtKB-KW"/>
</dbReference>
<feature type="region of interest" description="Disordered" evidence="4">
    <location>
        <begin position="194"/>
        <end position="216"/>
    </location>
</feature>
<dbReference type="PANTHER" id="PTHR43619:SF2">
    <property type="entry name" value="S-ADENOSYL-L-METHIONINE-DEPENDENT METHYLTRANSFERASES SUPERFAMILY PROTEIN"/>
    <property type="match status" value="1"/>
</dbReference>
<dbReference type="InterPro" id="IPR029063">
    <property type="entry name" value="SAM-dependent_MTases_sf"/>
</dbReference>
<evidence type="ECO:0008006" key="6">
    <source>
        <dbReference type="Google" id="ProtNLM"/>
    </source>
</evidence>
<dbReference type="Gene3D" id="3.40.50.150">
    <property type="entry name" value="Vaccinia Virus protein VP39"/>
    <property type="match status" value="1"/>
</dbReference>
<dbReference type="EMBL" id="HBEL01020640">
    <property type="protein sequence ID" value="CAD8413495.1"/>
    <property type="molecule type" value="Transcribed_RNA"/>
</dbReference>
<gene>
    <name evidence="5" type="ORF">PINE0816_LOCUS9626</name>
</gene>
<comment type="similarity">
    <text evidence="1">Belongs to the UPF0677 family.</text>
</comment>
<sequence>MLIISIRTRYLDDQINSVLRQERNTDQQQLVIVGAGLDARVFRMQSLLNSTGTTTFEIDFPNMLVAKREIFAASGFSYKDIMSKERGYTVRHVESDLTVPNLWREELIRQGFDPSQRTVWLIEGFTGYLTNPELDIFLKTLTKLSAQSSVLLSTWIESDSPTKTSMHRSFANDPSSIVEPFGWSEIDVQSVHSAGDRMGRKGGSDHFTMSCHEKKM</sequence>
<feature type="compositionally biased region" description="Basic and acidic residues" evidence="4">
    <location>
        <begin position="194"/>
        <end position="204"/>
    </location>
</feature>
<evidence type="ECO:0000256" key="4">
    <source>
        <dbReference type="SAM" id="MobiDB-lite"/>
    </source>
</evidence>
<evidence type="ECO:0000256" key="2">
    <source>
        <dbReference type="ARBA" id="ARBA00022603"/>
    </source>
</evidence>